<comment type="caution">
    <text evidence="1">The sequence shown here is derived from an EMBL/GenBank/DDBJ whole genome shotgun (WGS) entry which is preliminary data.</text>
</comment>
<dbReference type="EMBL" id="JASCZI010241769">
    <property type="protein sequence ID" value="MED6206632.1"/>
    <property type="molecule type" value="Genomic_DNA"/>
</dbReference>
<organism evidence="1 2">
    <name type="scientific">Stylosanthes scabra</name>
    <dbReference type="NCBI Taxonomy" id="79078"/>
    <lineage>
        <taxon>Eukaryota</taxon>
        <taxon>Viridiplantae</taxon>
        <taxon>Streptophyta</taxon>
        <taxon>Embryophyta</taxon>
        <taxon>Tracheophyta</taxon>
        <taxon>Spermatophyta</taxon>
        <taxon>Magnoliopsida</taxon>
        <taxon>eudicotyledons</taxon>
        <taxon>Gunneridae</taxon>
        <taxon>Pentapetalae</taxon>
        <taxon>rosids</taxon>
        <taxon>fabids</taxon>
        <taxon>Fabales</taxon>
        <taxon>Fabaceae</taxon>
        <taxon>Papilionoideae</taxon>
        <taxon>50 kb inversion clade</taxon>
        <taxon>dalbergioids sensu lato</taxon>
        <taxon>Dalbergieae</taxon>
        <taxon>Pterocarpus clade</taxon>
        <taxon>Stylosanthes</taxon>
    </lineage>
</organism>
<keyword evidence="2" id="KW-1185">Reference proteome</keyword>
<protein>
    <recommendedName>
        <fullName evidence="3">RRM domain-containing protein</fullName>
    </recommendedName>
</protein>
<gene>
    <name evidence="1" type="ORF">PIB30_028622</name>
</gene>
<name>A0ABU6Y9R3_9FABA</name>
<accession>A0ABU6Y9R3</accession>
<proteinExistence type="predicted"/>
<evidence type="ECO:0000313" key="1">
    <source>
        <dbReference type="EMBL" id="MED6206632.1"/>
    </source>
</evidence>
<evidence type="ECO:0008006" key="3">
    <source>
        <dbReference type="Google" id="ProtNLM"/>
    </source>
</evidence>
<reference evidence="1 2" key="1">
    <citation type="journal article" date="2023" name="Plants (Basel)">
        <title>Bridging the Gap: Combining Genomics and Transcriptomics Approaches to Understand Stylosanthes scabra, an Orphan Legume from the Brazilian Caatinga.</title>
        <authorList>
            <person name="Ferreira-Neto J.R.C."/>
            <person name="da Silva M.D."/>
            <person name="Binneck E."/>
            <person name="de Melo N.F."/>
            <person name="da Silva R.H."/>
            <person name="de Melo A.L.T.M."/>
            <person name="Pandolfi V."/>
            <person name="Bustamante F.O."/>
            <person name="Brasileiro-Vidal A.C."/>
            <person name="Benko-Iseppon A.M."/>
        </authorList>
    </citation>
    <scope>NUCLEOTIDE SEQUENCE [LARGE SCALE GENOMIC DNA]</scope>
    <source>
        <tissue evidence="1">Leaves</tissue>
    </source>
</reference>
<sequence>MGGAVRAIERFDGAIWVGKRLSVKHADFGRMKEDRRPYDRGEKLNLGNHNWPTRGGMKQDAMLKWQDDRSVKVLEGNVKEGRKERKYVRVSPSEEQKELLGRSVLAEYFQPIKFGNLVRSLEKHWEEYGNIEVRDLGPRKCIVTFVSASARDDALANEMLLNYVDEARVYWGFKWSHSQRV</sequence>
<dbReference type="Proteomes" id="UP001341840">
    <property type="component" value="Unassembled WGS sequence"/>
</dbReference>
<evidence type="ECO:0000313" key="2">
    <source>
        <dbReference type="Proteomes" id="UP001341840"/>
    </source>
</evidence>